<keyword evidence="1" id="KW-0472">Membrane</keyword>
<evidence type="ECO:0000313" key="3">
    <source>
        <dbReference type="Proteomes" id="UP001222800"/>
    </source>
</evidence>
<proteinExistence type="predicted"/>
<gene>
    <name evidence="2" type="ORF">P4S50_13765</name>
</gene>
<feature type="transmembrane region" description="Helical" evidence="1">
    <location>
        <begin position="105"/>
        <end position="127"/>
    </location>
</feature>
<feature type="transmembrane region" description="Helical" evidence="1">
    <location>
        <begin position="12"/>
        <end position="45"/>
    </location>
</feature>
<keyword evidence="1" id="KW-1133">Transmembrane helix</keyword>
<keyword evidence="3" id="KW-1185">Reference proteome</keyword>
<dbReference type="RefSeq" id="WP_277731375.1">
    <property type="nucleotide sequence ID" value="NZ_CP120733.1"/>
</dbReference>
<accession>A0ABY8EFD7</accession>
<evidence type="ECO:0000313" key="2">
    <source>
        <dbReference type="EMBL" id="WFD09448.1"/>
    </source>
</evidence>
<feature type="transmembrane region" description="Helical" evidence="1">
    <location>
        <begin position="148"/>
        <end position="167"/>
    </location>
</feature>
<keyword evidence="1" id="KW-0812">Transmembrane</keyword>
<dbReference type="Proteomes" id="UP001222800">
    <property type="component" value="Chromosome"/>
</dbReference>
<feature type="transmembrane region" description="Helical" evidence="1">
    <location>
        <begin position="65"/>
        <end position="85"/>
    </location>
</feature>
<evidence type="ECO:0000256" key="1">
    <source>
        <dbReference type="SAM" id="Phobius"/>
    </source>
</evidence>
<organism evidence="2 3">
    <name type="scientific">Tepidibacter hydrothermalis</name>
    <dbReference type="NCBI Taxonomy" id="3036126"/>
    <lineage>
        <taxon>Bacteria</taxon>
        <taxon>Bacillati</taxon>
        <taxon>Bacillota</taxon>
        <taxon>Clostridia</taxon>
        <taxon>Peptostreptococcales</taxon>
        <taxon>Peptostreptococcaceae</taxon>
        <taxon>Tepidibacter</taxon>
    </lineage>
</organism>
<reference evidence="2 3" key="1">
    <citation type="submission" date="2023-03" db="EMBL/GenBank/DDBJ databases">
        <title>Complete genome sequence of Tepidibacter sp. SWIR-1, isolated from a deep-sea hydrothermal vent.</title>
        <authorList>
            <person name="Li X."/>
        </authorList>
    </citation>
    <scope>NUCLEOTIDE SEQUENCE [LARGE SCALE GENOMIC DNA]</scope>
    <source>
        <strain evidence="2 3">SWIR-1</strain>
    </source>
</reference>
<sequence length="170" mass="19629">MKQVKLYNLIFPIWFLLFFPPVIFITLIGNLIIDSLVIIACFFMFKLGNTQNNLKTFYKKNILSVLGFGFLADIIGALLLFILVICEVVELPYELSSAISYDPFSHPLAVIIILFAMLISTIFIFIFNYKFTFSKEIEDQKLRLKVSISIALLTIPWTFLLPAKWFYSGF</sequence>
<protein>
    <submittedName>
        <fullName evidence="2">Uncharacterized protein</fullName>
    </submittedName>
</protein>
<name>A0ABY8EFD7_9FIRM</name>
<dbReference type="EMBL" id="CP120733">
    <property type="protein sequence ID" value="WFD09448.1"/>
    <property type="molecule type" value="Genomic_DNA"/>
</dbReference>